<comment type="caution">
    <text evidence="1">The sequence shown here is derived from an EMBL/GenBank/DDBJ whole genome shotgun (WGS) entry which is preliminary data.</text>
</comment>
<dbReference type="EMBL" id="JAZHXJ010000103">
    <property type="protein sequence ID" value="KAL1874741.1"/>
    <property type="molecule type" value="Genomic_DNA"/>
</dbReference>
<organism evidence="1 2">
    <name type="scientific">Phialemonium thermophilum</name>
    <dbReference type="NCBI Taxonomy" id="223376"/>
    <lineage>
        <taxon>Eukaryota</taxon>
        <taxon>Fungi</taxon>
        <taxon>Dikarya</taxon>
        <taxon>Ascomycota</taxon>
        <taxon>Pezizomycotina</taxon>
        <taxon>Sordariomycetes</taxon>
        <taxon>Sordariomycetidae</taxon>
        <taxon>Cephalothecales</taxon>
        <taxon>Cephalothecaceae</taxon>
        <taxon>Phialemonium</taxon>
    </lineage>
</organism>
<evidence type="ECO:0000313" key="1">
    <source>
        <dbReference type="EMBL" id="KAL1874741.1"/>
    </source>
</evidence>
<evidence type="ECO:0000313" key="2">
    <source>
        <dbReference type="Proteomes" id="UP001586593"/>
    </source>
</evidence>
<proteinExistence type="predicted"/>
<reference evidence="1 2" key="1">
    <citation type="journal article" date="2024" name="Commun. Biol.">
        <title>Comparative genomic analysis of thermophilic fungi reveals convergent evolutionary adaptations and gene losses.</title>
        <authorList>
            <person name="Steindorff A.S."/>
            <person name="Aguilar-Pontes M.V."/>
            <person name="Robinson A.J."/>
            <person name="Andreopoulos B."/>
            <person name="LaButti K."/>
            <person name="Kuo A."/>
            <person name="Mondo S."/>
            <person name="Riley R."/>
            <person name="Otillar R."/>
            <person name="Haridas S."/>
            <person name="Lipzen A."/>
            <person name="Grimwood J."/>
            <person name="Schmutz J."/>
            <person name="Clum A."/>
            <person name="Reid I.D."/>
            <person name="Moisan M.C."/>
            <person name="Butler G."/>
            <person name="Nguyen T.T.M."/>
            <person name="Dewar K."/>
            <person name="Conant G."/>
            <person name="Drula E."/>
            <person name="Henrissat B."/>
            <person name="Hansel C."/>
            <person name="Singer S."/>
            <person name="Hutchinson M.I."/>
            <person name="de Vries R.P."/>
            <person name="Natvig D.O."/>
            <person name="Powell A.J."/>
            <person name="Tsang A."/>
            <person name="Grigoriev I.V."/>
        </authorList>
    </citation>
    <scope>NUCLEOTIDE SEQUENCE [LARGE SCALE GENOMIC DNA]</scope>
    <source>
        <strain evidence="1 2">ATCC 24622</strain>
    </source>
</reference>
<sequence length="197" mass="22912">MVGPPRRIFARTGCRDIPTHSGLPLLRPVCQRRCMSESSRSPGLGSTAPPAGCRGTYFRRFLPCPGSHSNPASWYRYTQALESRRRRCRRPCSRDFQIRSSSWCRNTWRLLVHNRFRWDSTAHSRRRTGTDYHSIRDQRRHSRFCSKSCPGHSTASTSSRSLREVHIHFHSTCLPLRRPCFHSKSRQVQCSAHFICI</sequence>
<gene>
    <name evidence="1" type="ORF">VTK73DRAFT_269</name>
</gene>
<protein>
    <submittedName>
        <fullName evidence="1">Uncharacterized protein</fullName>
    </submittedName>
</protein>
<dbReference type="Proteomes" id="UP001586593">
    <property type="component" value="Unassembled WGS sequence"/>
</dbReference>
<name>A0ABR3XFN0_9PEZI</name>
<accession>A0ABR3XFN0</accession>
<keyword evidence="2" id="KW-1185">Reference proteome</keyword>